<name>B5HT20_STRX2</name>
<dbReference type="InterPro" id="IPR032710">
    <property type="entry name" value="NTF2-like_dom_sf"/>
</dbReference>
<dbReference type="InterPro" id="IPR037401">
    <property type="entry name" value="SnoaL-like"/>
</dbReference>
<evidence type="ECO:0000313" key="2">
    <source>
        <dbReference type="EMBL" id="EDY55975.1"/>
    </source>
</evidence>
<dbReference type="Pfam" id="PF13577">
    <property type="entry name" value="SnoaL_4"/>
    <property type="match status" value="1"/>
</dbReference>
<dbReference type="SUPFAM" id="SSF54427">
    <property type="entry name" value="NTF2-like"/>
    <property type="match status" value="1"/>
</dbReference>
<protein>
    <recommendedName>
        <fullName evidence="1">SnoaL-like domain-containing protein</fullName>
    </recommendedName>
</protein>
<feature type="domain" description="SnoaL-like" evidence="1">
    <location>
        <begin position="45"/>
        <end position="170"/>
    </location>
</feature>
<accession>B5HT20</accession>
<dbReference type="eggNOG" id="COG5517">
    <property type="taxonomic scope" value="Bacteria"/>
</dbReference>
<organism evidence="2 3">
    <name type="scientific">Streptomyces sviceus (strain ATCC 29083 / DSM 924 / JCM 4929 / NBRC 13980 / NCIMB 11184 / NRRL 5439 / UC 5370)</name>
    <dbReference type="NCBI Taxonomy" id="463191"/>
    <lineage>
        <taxon>Bacteria</taxon>
        <taxon>Bacillati</taxon>
        <taxon>Actinomycetota</taxon>
        <taxon>Actinomycetes</taxon>
        <taxon>Kitasatosporales</taxon>
        <taxon>Streptomycetaceae</taxon>
        <taxon>Streptomyces</taxon>
    </lineage>
</organism>
<dbReference type="Proteomes" id="UP000002785">
    <property type="component" value="Chromosome"/>
</dbReference>
<sequence>MCSRLRADCQVFAAGVRSSAATSGLRQVVLGVHWPARDARVMNSVTAAAEISTLLDRYLIGLDDDKLNDAWASALFSDDARVEFPMARHEGIEGLADWHRQALEAFARTQHLNSPAVVDLTGDERAVLRANLVSTHVHHSDTPGDPLFVAGTLVHGEARRTERGWRLTELSFRLVWSTGTPPRPQDDR</sequence>
<evidence type="ECO:0000313" key="3">
    <source>
        <dbReference type="Proteomes" id="UP000002785"/>
    </source>
</evidence>
<gene>
    <name evidence="2" type="ORF">SSEG_09026</name>
</gene>
<dbReference type="AlphaFoldDB" id="B5HT20"/>
<evidence type="ECO:0000259" key="1">
    <source>
        <dbReference type="Pfam" id="PF13577"/>
    </source>
</evidence>
<dbReference type="HOGENOM" id="CLU_106738_10_0_11"/>
<dbReference type="EMBL" id="CM000951">
    <property type="protein sequence ID" value="EDY55975.1"/>
    <property type="molecule type" value="Genomic_DNA"/>
</dbReference>
<proteinExistence type="predicted"/>
<dbReference type="CDD" id="cd00531">
    <property type="entry name" value="NTF2_like"/>
    <property type="match status" value="1"/>
</dbReference>
<keyword evidence="3" id="KW-1185">Reference proteome</keyword>
<reference evidence="2" key="1">
    <citation type="submission" date="2009-10" db="EMBL/GenBank/DDBJ databases">
        <title>The genome sequence of Streptomyces sviceus strain ATCC 29083.</title>
        <authorList>
            <consortium name="The Broad Institute Genome Sequencing Platform"/>
            <consortium name="Broad Institute Microbial Sequencing Center"/>
            <person name="Fischbach M."/>
            <person name="Godfrey P."/>
            <person name="Ward D."/>
            <person name="Young S."/>
            <person name="Zeng Q."/>
            <person name="Koehrsen M."/>
            <person name="Alvarado L."/>
            <person name="Berlin A.M."/>
            <person name="Bochicchio J."/>
            <person name="Borenstein D."/>
            <person name="Chapman S.B."/>
            <person name="Chen Z."/>
            <person name="Engels R."/>
            <person name="Freedman E."/>
            <person name="Gellesch M."/>
            <person name="Goldberg J."/>
            <person name="Griggs A."/>
            <person name="Gujja S."/>
            <person name="Heilman E.R."/>
            <person name="Heiman D.I."/>
            <person name="Hepburn T.A."/>
            <person name="Howarth C."/>
            <person name="Jen D."/>
            <person name="Larson L."/>
            <person name="Lewis B."/>
            <person name="Mehta T."/>
            <person name="Park D."/>
            <person name="Pearson M."/>
            <person name="Richards J."/>
            <person name="Roberts A."/>
            <person name="Saif S."/>
            <person name="Shea T.D."/>
            <person name="Shenoy N."/>
            <person name="Sisk P."/>
            <person name="Stolte C."/>
            <person name="Sykes S.N."/>
            <person name="Thomson T."/>
            <person name="Walk T."/>
            <person name="White J."/>
            <person name="Yandava C."/>
            <person name="Straight P."/>
            <person name="Clardy J."/>
            <person name="Hung D."/>
            <person name="Kolter R."/>
            <person name="Mekalanos J."/>
            <person name="Walker S."/>
            <person name="Walsh C.T."/>
            <person name="Wieland-Brown L.C."/>
            <person name="Haas B."/>
            <person name="Nusbaum C."/>
            <person name="Birren B."/>
        </authorList>
    </citation>
    <scope>NUCLEOTIDE SEQUENCE [LARGE SCALE GENOMIC DNA]</scope>
    <source>
        <strain evidence="2">ATCC 29083</strain>
    </source>
</reference>
<dbReference type="Gene3D" id="3.10.450.50">
    <property type="match status" value="1"/>
</dbReference>